<accession>A0A0F7FZF6</accession>
<dbReference type="HOGENOM" id="CLU_020336_50_4_11"/>
<name>A0A0F7FZF6_9ACTN</name>
<dbReference type="SUPFAM" id="SSF53474">
    <property type="entry name" value="alpha/beta-Hydrolases"/>
    <property type="match status" value="1"/>
</dbReference>
<dbReference type="AlphaFoldDB" id="A0A0F7FZF6"/>
<keyword evidence="3" id="KW-1185">Reference proteome</keyword>
<dbReference type="GO" id="GO:0016787">
    <property type="term" value="F:hydrolase activity"/>
    <property type="evidence" value="ECO:0007669"/>
    <property type="project" value="UniProtKB-KW"/>
</dbReference>
<gene>
    <name evidence="2" type="ORF">SXIM_42440</name>
</gene>
<sequence>MTVESQEIALPLGGGEDALAGIDFGGAGEGPEVLLVHGSGHNAAAWTDVAAHLLPYCGRLVAVDLRGHGRTTLDSTRADQYWRDLGDAVAALGWRRPVLVGHSLGGYAVTAVTAAGLVEPAAVCTVDGLVLDDRPTAARRHAGWRRPSAQQELRTMFHYGWRAGTAERDAHIERAVRDAPTDWLNAGARAGLVRELTARSFSPDDPHGTRWLRRPTVEEMVTLNTPDPADTVYPTIDVYDRVRCPLTVVLATRGFYAHRKEEIVALTAARPDRTLIELDSHHNIPTAHPATLAAIIKAL</sequence>
<evidence type="ECO:0000313" key="3">
    <source>
        <dbReference type="Proteomes" id="UP000034034"/>
    </source>
</evidence>
<dbReference type="InterPro" id="IPR000073">
    <property type="entry name" value="AB_hydrolase_1"/>
</dbReference>
<keyword evidence="2" id="KW-0378">Hydrolase</keyword>
<evidence type="ECO:0000313" key="2">
    <source>
        <dbReference type="EMBL" id="AKG45628.1"/>
    </source>
</evidence>
<reference evidence="2" key="1">
    <citation type="submission" date="2019-08" db="EMBL/GenBank/DDBJ databases">
        <title>Complete genome sequence of a mangrove-derived Streptomyces xiamenensis.</title>
        <authorList>
            <person name="Xu J."/>
        </authorList>
    </citation>
    <scope>NUCLEOTIDE SEQUENCE</scope>
    <source>
        <strain evidence="2">318</strain>
    </source>
</reference>
<feature type="domain" description="AB hydrolase-1" evidence="1">
    <location>
        <begin position="33"/>
        <end position="294"/>
    </location>
</feature>
<dbReference type="InterPro" id="IPR029058">
    <property type="entry name" value="AB_hydrolase_fold"/>
</dbReference>
<dbReference type="PANTHER" id="PTHR43798">
    <property type="entry name" value="MONOACYLGLYCEROL LIPASE"/>
    <property type="match status" value="1"/>
</dbReference>
<dbReference type="KEGG" id="sxi:SXIM_42440"/>
<dbReference type="PATRIC" id="fig|408015.6.peg.4298"/>
<dbReference type="InterPro" id="IPR050266">
    <property type="entry name" value="AB_hydrolase_sf"/>
</dbReference>
<evidence type="ECO:0000259" key="1">
    <source>
        <dbReference type="Pfam" id="PF12697"/>
    </source>
</evidence>
<dbReference type="Pfam" id="PF12697">
    <property type="entry name" value="Abhydrolase_6"/>
    <property type="match status" value="1"/>
</dbReference>
<proteinExistence type="predicted"/>
<dbReference type="GO" id="GO:0016020">
    <property type="term" value="C:membrane"/>
    <property type="evidence" value="ECO:0007669"/>
    <property type="project" value="TreeGrafter"/>
</dbReference>
<organism evidence="2 3">
    <name type="scientific">Streptomyces xiamenensis</name>
    <dbReference type="NCBI Taxonomy" id="408015"/>
    <lineage>
        <taxon>Bacteria</taxon>
        <taxon>Bacillati</taxon>
        <taxon>Actinomycetota</taxon>
        <taxon>Actinomycetes</taxon>
        <taxon>Kitasatosporales</taxon>
        <taxon>Streptomycetaceae</taxon>
        <taxon>Streptomyces</taxon>
    </lineage>
</organism>
<dbReference type="Gene3D" id="3.40.50.1820">
    <property type="entry name" value="alpha/beta hydrolase"/>
    <property type="match status" value="1"/>
</dbReference>
<dbReference type="PANTHER" id="PTHR43798:SF33">
    <property type="entry name" value="HYDROLASE, PUTATIVE (AFU_ORTHOLOGUE AFUA_2G14860)-RELATED"/>
    <property type="match status" value="1"/>
</dbReference>
<dbReference type="Proteomes" id="UP000034034">
    <property type="component" value="Chromosome"/>
</dbReference>
<dbReference type="EMBL" id="CP009922">
    <property type="protein sequence ID" value="AKG45628.1"/>
    <property type="molecule type" value="Genomic_DNA"/>
</dbReference>
<protein>
    <submittedName>
        <fullName evidence="2">Alpha/beta hydrolase fold protein</fullName>
    </submittedName>
</protein>
<dbReference type="STRING" id="408015.SXIM_42440"/>